<reference evidence="16" key="3">
    <citation type="submission" date="2018-08" db="UniProtKB">
        <authorList>
            <consortium name="EnsemblPlants"/>
        </authorList>
    </citation>
    <scope>IDENTIFICATION</scope>
    <source>
        <strain evidence="16">cv. Bd21</strain>
    </source>
</reference>
<evidence type="ECO:0000256" key="3">
    <source>
        <dbReference type="ARBA" id="ARBA00006702"/>
    </source>
</evidence>
<evidence type="ECO:0000256" key="4">
    <source>
        <dbReference type="ARBA" id="ARBA00013081"/>
    </source>
</evidence>
<comment type="cofactor">
    <cofactor evidence="2">
        <name>Mg(2+)</name>
        <dbReference type="ChEBI" id="CHEBI:18420"/>
    </cofactor>
</comment>
<keyword evidence="17" id="KW-1185">Reference proteome</keyword>
<evidence type="ECO:0000256" key="10">
    <source>
        <dbReference type="ARBA" id="ARBA00047761"/>
    </source>
</evidence>
<dbReference type="Gene3D" id="3.60.40.10">
    <property type="entry name" value="PPM-type phosphatase domain"/>
    <property type="match status" value="1"/>
</dbReference>
<protein>
    <recommendedName>
        <fullName evidence="4">protein-serine/threonine phosphatase</fullName>
        <ecNumber evidence="4">3.1.3.16</ecNumber>
    </recommendedName>
</protein>
<evidence type="ECO:0000313" key="15">
    <source>
        <dbReference type="EMBL" id="PNT68629.1"/>
    </source>
</evidence>
<dbReference type="InterPro" id="IPR001932">
    <property type="entry name" value="PPM-type_phosphatase-like_dom"/>
</dbReference>
<dbReference type="EC" id="3.1.3.16" evidence="4"/>
<dbReference type="PROSITE" id="PS51746">
    <property type="entry name" value="PPM_2"/>
    <property type="match status" value="1"/>
</dbReference>
<sequence>MGAAASLPVTSKFSTAGENDSIKYGTSSMQGWREQMEDAHAAILDLDGSQSTSFFGVYDGHGGAEVALYCAKQFHVELVNDPDYVNNPAAAMEHVFFRVDEQLHQSDEWRVLANPRGYSYLMRCLRTSLCAAWPLKARYIGPQDEGSTACVAIIRGNQIIVGNVGDSRCVLSRNGQAINLSIDHKPNHRNERARIRAAGGQVRRDGFAKIQEGRVVATEWGVYRVDGKLAMSRAIGDFQYKQNKTLAPAEQMVTCNPSIRAVNITDDTDFLLIASDGIWDVMTSQKAVEIVHTCLQNGMTDPRAICGTLQDLCLRSEDNSTVILVGFKDGARIGSPPPPPGLEPEDAPSDIADTSGEARAGSNNEIVEAKAQPSLFFIAESSKQGFSEQE</sequence>
<evidence type="ECO:0000313" key="17">
    <source>
        <dbReference type="Proteomes" id="UP000008810"/>
    </source>
</evidence>
<evidence type="ECO:0000256" key="13">
    <source>
        <dbReference type="SAM" id="MobiDB-lite"/>
    </source>
</evidence>
<dbReference type="Gramene" id="PNT68629">
    <property type="protein sequence ID" value="PNT68629"/>
    <property type="gene ID" value="BRADI_3g43430v3"/>
</dbReference>
<dbReference type="InterPro" id="IPR000222">
    <property type="entry name" value="PP2C_BS"/>
</dbReference>
<evidence type="ECO:0000256" key="2">
    <source>
        <dbReference type="ARBA" id="ARBA00001946"/>
    </source>
</evidence>
<proteinExistence type="inferred from homology"/>
<name>A0A2K2D2X6_BRADI</name>
<dbReference type="PANTHER" id="PTHR47992">
    <property type="entry name" value="PROTEIN PHOSPHATASE"/>
    <property type="match status" value="1"/>
</dbReference>
<dbReference type="OrthoDB" id="10264738at2759"/>
<evidence type="ECO:0000256" key="11">
    <source>
        <dbReference type="ARBA" id="ARBA00048336"/>
    </source>
</evidence>
<dbReference type="SMART" id="SM00332">
    <property type="entry name" value="PP2Cc"/>
    <property type="match status" value="1"/>
</dbReference>
<dbReference type="RefSeq" id="XP_024317508.1">
    <property type="nucleotide sequence ID" value="XM_024461740.1"/>
</dbReference>
<reference evidence="15 16" key="1">
    <citation type="journal article" date="2010" name="Nature">
        <title>Genome sequencing and analysis of the model grass Brachypodium distachyon.</title>
        <authorList>
            <consortium name="International Brachypodium Initiative"/>
        </authorList>
    </citation>
    <scope>NUCLEOTIDE SEQUENCE [LARGE SCALE GENOMIC DNA]</scope>
    <source>
        <strain evidence="15">Bd21</strain>
        <strain evidence="16">cv. Bd21</strain>
    </source>
</reference>
<dbReference type="GO" id="GO:0046872">
    <property type="term" value="F:metal ion binding"/>
    <property type="evidence" value="ECO:0007669"/>
    <property type="project" value="UniProtKB-KW"/>
</dbReference>
<keyword evidence="8 12" id="KW-0904">Protein phosphatase</keyword>
<dbReference type="GeneID" id="100843885"/>
<dbReference type="GO" id="GO:0004722">
    <property type="term" value="F:protein serine/threonine phosphatase activity"/>
    <property type="evidence" value="ECO:0000318"/>
    <property type="project" value="GO_Central"/>
</dbReference>
<comment type="catalytic activity">
    <reaction evidence="10">
        <text>O-phospho-L-seryl-[protein] + H2O = L-seryl-[protein] + phosphate</text>
        <dbReference type="Rhea" id="RHEA:20629"/>
        <dbReference type="Rhea" id="RHEA-COMP:9863"/>
        <dbReference type="Rhea" id="RHEA-COMP:11604"/>
        <dbReference type="ChEBI" id="CHEBI:15377"/>
        <dbReference type="ChEBI" id="CHEBI:29999"/>
        <dbReference type="ChEBI" id="CHEBI:43474"/>
        <dbReference type="ChEBI" id="CHEBI:83421"/>
        <dbReference type="EC" id="3.1.3.16"/>
    </reaction>
</comment>
<dbReference type="InterPro" id="IPR015655">
    <property type="entry name" value="PP2C"/>
</dbReference>
<keyword evidence="5" id="KW-0479">Metal-binding</keyword>
<evidence type="ECO:0000256" key="12">
    <source>
        <dbReference type="RuleBase" id="RU003465"/>
    </source>
</evidence>
<feature type="domain" description="PPM-type phosphatase" evidence="14">
    <location>
        <begin position="23"/>
        <end position="327"/>
    </location>
</feature>
<dbReference type="PROSITE" id="PS01032">
    <property type="entry name" value="PPM_1"/>
    <property type="match status" value="1"/>
</dbReference>
<dbReference type="InterPro" id="IPR036457">
    <property type="entry name" value="PPM-type-like_dom_sf"/>
</dbReference>
<keyword evidence="9" id="KW-0464">Manganese</keyword>
<dbReference type="AlphaFoldDB" id="A0A2K2D2X6"/>
<comment type="catalytic activity">
    <reaction evidence="11">
        <text>O-phospho-L-threonyl-[protein] + H2O = L-threonyl-[protein] + phosphate</text>
        <dbReference type="Rhea" id="RHEA:47004"/>
        <dbReference type="Rhea" id="RHEA-COMP:11060"/>
        <dbReference type="Rhea" id="RHEA-COMP:11605"/>
        <dbReference type="ChEBI" id="CHEBI:15377"/>
        <dbReference type="ChEBI" id="CHEBI:30013"/>
        <dbReference type="ChEBI" id="CHEBI:43474"/>
        <dbReference type="ChEBI" id="CHEBI:61977"/>
        <dbReference type="EC" id="3.1.3.16"/>
    </reaction>
</comment>
<evidence type="ECO:0000256" key="5">
    <source>
        <dbReference type="ARBA" id="ARBA00022723"/>
    </source>
</evidence>
<dbReference type="SUPFAM" id="SSF81606">
    <property type="entry name" value="PP2C-like"/>
    <property type="match status" value="1"/>
</dbReference>
<accession>A0A2K2D2X6</accession>
<evidence type="ECO:0000256" key="8">
    <source>
        <dbReference type="ARBA" id="ARBA00022912"/>
    </source>
</evidence>
<dbReference type="CDD" id="cd00143">
    <property type="entry name" value="PP2Cc"/>
    <property type="match status" value="1"/>
</dbReference>
<dbReference type="EMBL" id="CM000882">
    <property type="protein sequence ID" value="PNT68629.1"/>
    <property type="molecule type" value="Genomic_DNA"/>
</dbReference>
<gene>
    <name evidence="16" type="primary">LOC100843885</name>
    <name evidence="15" type="ORF">BRADI_3g43430v3</name>
</gene>
<evidence type="ECO:0000256" key="1">
    <source>
        <dbReference type="ARBA" id="ARBA00001936"/>
    </source>
</evidence>
<keyword evidence="7" id="KW-0460">Magnesium</keyword>
<comment type="cofactor">
    <cofactor evidence="1">
        <name>Mn(2+)</name>
        <dbReference type="ChEBI" id="CHEBI:29035"/>
    </cofactor>
</comment>
<organism evidence="15">
    <name type="scientific">Brachypodium distachyon</name>
    <name type="common">Purple false brome</name>
    <name type="synonym">Trachynia distachya</name>
    <dbReference type="NCBI Taxonomy" id="15368"/>
    <lineage>
        <taxon>Eukaryota</taxon>
        <taxon>Viridiplantae</taxon>
        <taxon>Streptophyta</taxon>
        <taxon>Embryophyta</taxon>
        <taxon>Tracheophyta</taxon>
        <taxon>Spermatophyta</taxon>
        <taxon>Magnoliopsida</taxon>
        <taxon>Liliopsida</taxon>
        <taxon>Poales</taxon>
        <taxon>Poaceae</taxon>
        <taxon>BOP clade</taxon>
        <taxon>Pooideae</taxon>
        <taxon>Stipodae</taxon>
        <taxon>Brachypodieae</taxon>
        <taxon>Brachypodium</taxon>
    </lineage>
</organism>
<evidence type="ECO:0000256" key="9">
    <source>
        <dbReference type="ARBA" id="ARBA00023211"/>
    </source>
</evidence>
<dbReference type="GO" id="GO:0007165">
    <property type="term" value="P:signal transduction"/>
    <property type="evidence" value="ECO:0000318"/>
    <property type="project" value="GO_Central"/>
</dbReference>
<comment type="similarity">
    <text evidence="3 12">Belongs to the PP2C family.</text>
</comment>
<evidence type="ECO:0000256" key="7">
    <source>
        <dbReference type="ARBA" id="ARBA00022842"/>
    </source>
</evidence>
<evidence type="ECO:0000256" key="6">
    <source>
        <dbReference type="ARBA" id="ARBA00022801"/>
    </source>
</evidence>
<feature type="region of interest" description="Disordered" evidence="13">
    <location>
        <begin position="329"/>
        <end position="363"/>
    </location>
</feature>
<dbReference type="RefSeq" id="XP_024317507.1">
    <property type="nucleotide sequence ID" value="XM_024461739.1"/>
</dbReference>
<keyword evidence="6 12" id="KW-0378">Hydrolase</keyword>
<evidence type="ECO:0000313" key="16">
    <source>
        <dbReference type="EnsemblPlants" id="PNT68629"/>
    </source>
</evidence>
<dbReference type="EnsemblPlants" id="PNT68629">
    <property type="protein sequence ID" value="PNT68629"/>
    <property type="gene ID" value="BRADI_3g43430v3"/>
</dbReference>
<reference evidence="15" key="2">
    <citation type="submission" date="2017-06" db="EMBL/GenBank/DDBJ databases">
        <title>WGS assembly of Brachypodium distachyon.</title>
        <authorList>
            <consortium name="The International Brachypodium Initiative"/>
            <person name="Lucas S."/>
            <person name="Harmon-Smith M."/>
            <person name="Lail K."/>
            <person name="Tice H."/>
            <person name="Grimwood J."/>
            <person name="Bruce D."/>
            <person name="Barry K."/>
            <person name="Shu S."/>
            <person name="Lindquist E."/>
            <person name="Wang M."/>
            <person name="Pitluck S."/>
            <person name="Vogel J.P."/>
            <person name="Garvin D.F."/>
            <person name="Mockler T.C."/>
            <person name="Schmutz J."/>
            <person name="Rokhsar D."/>
            <person name="Bevan M.W."/>
        </authorList>
    </citation>
    <scope>NUCLEOTIDE SEQUENCE</scope>
    <source>
        <strain evidence="15">Bd21</strain>
    </source>
</reference>
<evidence type="ECO:0000259" key="14">
    <source>
        <dbReference type="PROSITE" id="PS51746"/>
    </source>
</evidence>
<dbReference type="Pfam" id="PF00481">
    <property type="entry name" value="PP2C"/>
    <property type="match status" value="1"/>
</dbReference>
<dbReference type="Proteomes" id="UP000008810">
    <property type="component" value="Chromosome 3"/>
</dbReference>